<gene>
    <name evidence="1" type="ORF">IRJ41_005543</name>
</gene>
<dbReference type="AlphaFoldDB" id="A0A9W7WKY8"/>
<accession>A0A9W7WKY8</accession>
<dbReference type="Proteomes" id="UP001059041">
    <property type="component" value="Linkage Group LG13"/>
</dbReference>
<evidence type="ECO:0000313" key="1">
    <source>
        <dbReference type="EMBL" id="KAI7801318.1"/>
    </source>
</evidence>
<comment type="caution">
    <text evidence="1">The sequence shown here is derived from an EMBL/GenBank/DDBJ whole genome shotgun (WGS) entry which is preliminary data.</text>
</comment>
<name>A0A9W7WKY8_TRIRA</name>
<proteinExistence type="predicted"/>
<feature type="non-terminal residue" evidence="1">
    <location>
        <position position="1"/>
    </location>
</feature>
<protein>
    <submittedName>
        <fullName evidence="1">Transcriptional activator protein Pur-alpha</fullName>
    </submittedName>
</protein>
<dbReference type="EMBL" id="JAFHDT010000013">
    <property type="protein sequence ID" value="KAI7801318.1"/>
    <property type="molecule type" value="Genomic_DNA"/>
</dbReference>
<keyword evidence="2" id="KW-1185">Reference proteome</keyword>
<feature type="non-terminal residue" evidence="1">
    <location>
        <position position="283"/>
    </location>
</feature>
<reference evidence="1" key="1">
    <citation type="submission" date="2021-02" db="EMBL/GenBank/DDBJ databases">
        <title>Comparative genomics reveals that relaxation of natural selection precedes convergent phenotypic evolution of cavefish.</title>
        <authorList>
            <person name="Peng Z."/>
        </authorList>
    </citation>
    <scope>NUCLEOTIDE SEQUENCE</scope>
    <source>
        <tissue evidence="1">Muscle</tissue>
    </source>
</reference>
<evidence type="ECO:0000313" key="2">
    <source>
        <dbReference type="Proteomes" id="UP001059041"/>
    </source>
</evidence>
<organism evidence="1 2">
    <name type="scientific">Triplophysa rosa</name>
    <name type="common">Cave loach</name>
    <dbReference type="NCBI Taxonomy" id="992332"/>
    <lineage>
        <taxon>Eukaryota</taxon>
        <taxon>Metazoa</taxon>
        <taxon>Chordata</taxon>
        <taxon>Craniata</taxon>
        <taxon>Vertebrata</taxon>
        <taxon>Euteleostomi</taxon>
        <taxon>Actinopterygii</taxon>
        <taxon>Neopterygii</taxon>
        <taxon>Teleostei</taxon>
        <taxon>Ostariophysi</taxon>
        <taxon>Cypriniformes</taxon>
        <taxon>Nemacheilidae</taxon>
        <taxon>Triplophysa</taxon>
    </lineage>
</organism>
<sequence length="283" mass="30825">LILVRVVPLQALRLHLARPPLPAPLLDLFHLVRVFAERRSEFGPHFAGHRNGVAVGGLHLAHPHEHSVLVGAHVKKEALVIHSQRGALWQLRGVLVHAEVVDEFCQSVAELDESLSWKSDGLALRCSQSGPPIYGLSDSQKPSPLVLLQIHVVLSILSHQKLALKRPPGLVLHNIGVAGTQLGVVLDEVSQVVAELHGYRHGESQAALISPGPDLCYLQKAAFGVLLYVQIEAFVLNVNPLRRELLRVVLQPRCCARRARVHWAGAGACGESTVLTSTVSIRH</sequence>